<dbReference type="InterPro" id="IPR000551">
    <property type="entry name" value="MerR-type_HTH_dom"/>
</dbReference>
<reference evidence="4" key="1">
    <citation type="journal article" date="2020" name="mSystems">
        <title>Genome- and Community-Level Interaction Insights into Carbon Utilization and Element Cycling Functions of Hydrothermarchaeota in Hydrothermal Sediment.</title>
        <authorList>
            <person name="Zhou Z."/>
            <person name="Liu Y."/>
            <person name="Xu W."/>
            <person name="Pan J."/>
            <person name="Luo Z.H."/>
            <person name="Li M."/>
        </authorList>
    </citation>
    <scope>NUCLEOTIDE SEQUENCE [LARGE SCALE GENOMIC DNA]</scope>
    <source>
        <strain evidence="4">SpSt-776</strain>
    </source>
</reference>
<dbReference type="SUPFAM" id="SSF46955">
    <property type="entry name" value="Putative DNA-binding domain"/>
    <property type="match status" value="1"/>
</dbReference>
<dbReference type="Gene3D" id="1.10.1660.10">
    <property type="match status" value="1"/>
</dbReference>
<dbReference type="InterPro" id="IPR019734">
    <property type="entry name" value="TPR_rpt"/>
</dbReference>
<evidence type="ECO:0000256" key="1">
    <source>
        <dbReference type="PROSITE-ProRule" id="PRU00339"/>
    </source>
</evidence>
<dbReference type="Pfam" id="PF13424">
    <property type="entry name" value="TPR_12"/>
    <property type="match status" value="1"/>
</dbReference>
<dbReference type="InterPro" id="IPR009061">
    <property type="entry name" value="DNA-bd_dom_put_sf"/>
</dbReference>
<dbReference type="SMART" id="SM00422">
    <property type="entry name" value="HTH_MERR"/>
    <property type="match status" value="1"/>
</dbReference>
<name>A0A7C3WG77_9BACT</name>
<feature type="repeat" description="TPR" evidence="1">
    <location>
        <begin position="229"/>
        <end position="262"/>
    </location>
</feature>
<evidence type="ECO:0000313" key="4">
    <source>
        <dbReference type="EMBL" id="HGB13829.1"/>
    </source>
</evidence>
<dbReference type="AlphaFoldDB" id="A0A7C3WG77"/>
<dbReference type="Pfam" id="PF13411">
    <property type="entry name" value="MerR_1"/>
    <property type="match status" value="1"/>
</dbReference>
<gene>
    <name evidence="4" type="ORF">ENV62_01125</name>
</gene>
<feature type="region of interest" description="Disordered" evidence="2">
    <location>
        <begin position="1"/>
        <end position="23"/>
    </location>
</feature>
<dbReference type="GO" id="GO:0003677">
    <property type="term" value="F:DNA binding"/>
    <property type="evidence" value="ECO:0007669"/>
    <property type="project" value="InterPro"/>
</dbReference>
<evidence type="ECO:0000256" key="2">
    <source>
        <dbReference type="SAM" id="MobiDB-lite"/>
    </source>
</evidence>
<feature type="domain" description="HTH merR-type" evidence="3">
    <location>
        <begin position="36"/>
        <end position="104"/>
    </location>
</feature>
<dbReference type="EMBL" id="DTHB01000016">
    <property type="protein sequence ID" value="HGB13829.1"/>
    <property type="molecule type" value="Genomic_DNA"/>
</dbReference>
<dbReference type="InterPro" id="IPR011990">
    <property type="entry name" value="TPR-like_helical_dom_sf"/>
</dbReference>
<comment type="caution">
    <text evidence="4">The sequence shown here is derived from an EMBL/GenBank/DDBJ whole genome shotgun (WGS) entry which is preliminary data.</text>
</comment>
<dbReference type="InterPro" id="IPR052943">
    <property type="entry name" value="TMTC_O-mannosyl-trnsfr"/>
</dbReference>
<sequence length="323" mass="36766">MGQTRTEGGDSFSGADPPRAFPGSGFQKAVTMKKFFSPKEVARLVGIPGSRILYWTRLGLMPHIRKPRRRLWFDFQGLVAARTIKALREQGISLRQIRVCVEKLKKRQPDLATPLSEVRFAASRRRIVLAKKKRRFTPEGQLHLDFGEGDGRLLTLPGSDVHNLFRQALDCELRGAWKEAWDKYLTILSLKPDHPDSLVNLGNILYRQGFAEGAEVHYRQVLRVDPHHAEANFNLANLLEEKGLRAEAVHLYQKALEANPEFAEACFNLARTLEKEGNLKLARKYWLAYLDLEPTGDLADLLKKRLAEELTPKDEQPCHKGKL</sequence>
<protein>
    <submittedName>
        <fullName evidence="4">Tetratricopeptide repeat protein</fullName>
    </submittedName>
</protein>
<dbReference type="CDD" id="cd00592">
    <property type="entry name" value="HTH_MerR-like"/>
    <property type="match status" value="1"/>
</dbReference>
<dbReference type="Pfam" id="PF13181">
    <property type="entry name" value="TPR_8"/>
    <property type="match status" value="1"/>
</dbReference>
<dbReference type="Gene3D" id="1.25.40.10">
    <property type="entry name" value="Tetratricopeptide repeat domain"/>
    <property type="match status" value="1"/>
</dbReference>
<feature type="repeat" description="TPR" evidence="1">
    <location>
        <begin position="195"/>
        <end position="228"/>
    </location>
</feature>
<dbReference type="GO" id="GO:0006355">
    <property type="term" value="P:regulation of DNA-templated transcription"/>
    <property type="evidence" value="ECO:0007669"/>
    <property type="project" value="InterPro"/>
</dbReference>
<dbReference type="PROSITE" id="PS50005">
    <property type="entry name" value="TPR"/>
    <property type="match status" value="2"/>
</dbReference>
<evidence type="ECO:0000259" key="3">
    <source>
        <dbReference type="SMART" id="SM00422"/>
    </source>
</evidence>
<proteinExistence type="predicted"/>
<organism evidence="4">
    <name type="scientific">Desulfobacca acetoxidans</name>
    <dbReference type="NCBI Taxonomy" id="60893"/>
    <lineage>
        <taxon>Bacteria</taxon>
        <taxon>Pseudomonadati</taxon>
        <taxon>Thermodesulfobacteriota</taxon>
        <taxon>Desulfobaccia</taxon>
        <taxon>Desulfobaccales</taxon>
        <taxon>Desulfobaccaceae</taxon>
        <taxon>Desulfobacca</taxon>
    </lineage>
</organism>
<dbReference type="SMART" id="SM00028">
    <property type="entry name" value="TPR"/>
    <property type="match status" value="3"/>
</dbReference>
<dbReference type="PANTHER" id="PTHR44809:SF1">
    <property type="entry name" value="PROTEIN O-MANNOSYL-TRANSFERASE TMTC1"/>
    <property type="match status" value="1"/>
</dbReference>
<dbReference type="PANTHER" id="PTHR44809">
    <property type="match status" value="1"/>
</dbReference>
<dbReference type="SUPFAM" id="SSF48452">
    <property type="entry name" value="TPR-like"/>
    <property type="match status" value="1"/>
</dbReference>
<accession>A0A7C3WG77</accession>
<keyword evidence="1" id="KW-0802">TPR repeat</keyword>